<evidence type="ECO:0000256" key="1">
    <source>
        <dbReference type="SAM" id="MobiDB-lite"/>
    </source>
</evidence>
<keyword evidence="2" id="KW-0472">Membrane</keyword>
<keyword evidence="4" id="KW-1185">Reference proteome</keyword>
<gene>
    <name evidence="3" type="ORF">ACFQVC_15310</name>
</gene>
<feature type="transmembrane region" description="Helical" evidence="2">
    <location>
        <begin position="166"/>
        <end position="187"/>
    </location>
</feature>
<protein>
    <submittedName>
        <fullName evidence="3">Cytochrome b/b6 domain-containing protein</fullName>
    </submittedName>
</protein>
<feature type="compositionally biased region" description="Low complexity" evidence="1">
    <location>
        <begin position="377"/>
        <end position="388"/>
    </location>
</feature>
<feature type="compositionally biased region" description="Pro residues" evidence="1">
    <location>
        <begin position="323"/>
        <end position="345"/>
    </location>
</feature>
<dbReference type="Proteomes" id="UP001596523">
    <property type="component" value="Unassembled WGS sequence"/>
</dbReference>
<feature type="transmembrane region" description="Helical" evidence="2">
    <location>
        <begin position="104"/>
        <end position="128"/>
    </location>
</feature>
<dbReference type="EMBL" id="JBHTCF010000005">
    <property type="protein sequence ID" value="MFC7305585.1"/>
    <property type="molecule type" value="Genomic_DNA"/>
</dbReference>
<feature type="region of interest" description="Disordered" evidence="1">
    <location>
        <begin position="209"/>
        <end position="277"/>
    </location>
</feature>
<feature type="compositionally biased region" description="Polar residues" evidence="1">
    <location>
        <begin position="401"/>
        <end position="411"/>
    </location>
</feature>
<evidence type="ECO:0000313" key="4">
    <source>
        <dbReference type="Proteomes" id="UP001596523"/>
    </source>
</evidence>
<accession>A0ABW2JJ96</accession>
<reference evidence="4" key="1">
    <citation type="journal article" date="2019" name="Int. J. Syst. Evol. Microbiol.">
        <title>The Global Catalogue of Microorganisms (GCM) 10K type strain sequencing project: providing services to taxonomists for standard genome sequencing and annotation.</title>
        <authorList>
            <consortium name="The Broad Institute Genomics Platform"/>
            <consortium name="The Broad Institute Genome Sequencing Center for Infectious Disease"/>
            <person name="Wu L."/>
            <person name="Ma J."/>
        </authorList>
    </citation>
    <scope>NUCLEOTIDE SEQUENCE [LARGE SCALE GENOMIC DNA]</scope>
    <source>
        <strain evidence="4">SYNS20</strain>
    </source>
</reference>
<proteinExistence type="predicted"/>
<feature type="region of interest" description="Disordered" evidence="1">
    <location>
        <begin position="303"/>
        <end position="411"/>
    </location>
</feature>
<name>A0ABW2JJ96_9ACTN</name>
<sequence length="411" mass="43027">MALLLIPLTVLVAGDGFRAALDFTTGVLSLVALTCSVVWGLVASDRLFLTTRQRLLAQAVHRATAVASIGFLLLHGTVKLVLDHVSLLGALVPFSLGVSGTDGLIGFGSLAGLLMVATGVTGALRSAFASPARVAARWRALHMLAYPAWCAALVHGLYSGREPRPWVVALYCLCLTAVTGAIALRAAPLTVKRKVARRVFALLDPARQRGPAHRSAPLPGMGSAPLPGMGSAVSPEHGLPRLPPHEHRFTPPTPPLYEAAPHPAVDSPPPPPGTDMAAAYRALNAEPGPGHGARTGLEPTEVLPTVDAPVPQPRQAPTTRWPSPSPPPPAEASRPAPPTYTPYPYDPYDTGGIPAQDAQNAQNTEHTEHTEHTRDSGPGARRAGAEGPFSAPTAGEPWEPWSTSSFPGGRR</sequence>
<feature type="compositionally biased region" description="Basic and acidic residues" evidence="1">
    <location>
        <begin position="365"/>
        <end position="375"/>
    </location>
</feature>
<organism evidence="3 4">
    <name type="scientific">Streptomyces monticola</name>
    <dbReference type="NCBI Taxonomy" id="2666263"/>
    <lineage>
        <taxon>Bacteria</taxon>
        <taxon>Bacillati</taxon>
        <taxon>Actinomycetota</taxon>
        <taxon>Actinomycetes</taxon>
        <taxon>Kitasatosporales</taxon>
        <taxon>Streptomycetaceae</taxon>
        <taxon>Streptomyces</taxon>
    </lineage>
</organism>
<feature type="transmembrane region" description="Helical" evidence="2">
    <location>
        <begin position="28"/>
        <end position="48"/>
    </location>
</feature>
<evidence type="ECO:0000256" key="2">
    <source>
        <dbReference type="SAM" id="Phobius"/>
    </source>
</evidence>
<feature type="transmembrane region" description="Helical" evidence="2">
    <location>
        <begin position="140"/>
        <end position="160"/>
    </location>
</feature>
<keyword evidence="2" id="KW-0812">Transmembrane</keyword>
<evidence type="ECO:0000313" key="3">
    <source>
        <dbReference type="EMBL" id="MFC7305585.1"/>
    </source>
</evidence>
<keyword evidence="2" id="KW-1133">Transmembrane helix</keyword>
<comment type="caution">
    <text evidence="3">The sequence shown here is derived from an EMBL/GenBank/DDBJ whole genome shotgun (WGS) entry which is preliminary data.</text>
</comment>
<dbReference type="PRINTS" id="PR01217">
    <property type="entry name" value="PRICHEXTENSN"/>
</dbReference>
<feature type="transmembrane region" description="Helical" evidence="2">
    <location>
        <begin position="69"/>
        <end position="92"/>
    </location>
</feature>
<dbReference type="RefSeq" id="WP_381830930.1">
    <property type="nucleotide sequence ID" value="NZ_JBHTCF010000005.1"/>
</dbReference>